<keyword evidence="7" id="KW-1000">Mitochondrion outer membrane</keyword>
<evidence type="ECO:0000313" key="17">
    <source>
        <dbReference type="Proteomes" id="UP000507470"/>
    </source>
</evidence>
<evidence type="ECO:0000256" key="4">
    <source>
        <dbReference type="ARBA" id="ARBA00008233"/>
    </source>
</evidence>
<evidence type="ECO:0000256" key="1">
    <source>
        <dbReference type="ARBA" id="ARBA00004294"/>
    </source>
</evidence>
<evidence type="ECO:0000256" key="12">
    <source>
        <dbReference type="ARBA" id="ARBA00032687"/>
    </source>
</evidence>
<keyword evidence="6" id="KW-0963">Cytoplasm</keyword>
<evidence type="ECO:0000313" key="16">
    <source>
        <dbReference type="EMBL" id="CAC5413591.1"/>
    </source>
</evidence>
<protein>
    <recommendedName>
        <fullName evidence="5">Mitochondria-eating protein</fullName>
    </recommendedName>
    <alternativeName>
        <fullName evidence="12">Spermatogenesis-associated protein 18</fullName>
    </alternativeName>
</protein>
<feature type="compositionally biased region" description="Basic and acidic residues" evidence="14">
    <location>
        <begin position="371"/>
        <end position="465"/>
    </location>
</feature>
<evidence type="ECO:0000256" key="13">
    <source>
        <dbReference type="SAM" id="Coils"/>
    </source>
</evidence>
<dbReference type="OrthoDB" id="6123715at2759"/>
<dbReference type="PANTHER" id="PTHR21771:SF0">
    <property type="entry name" value="MITOCHONDRIA-EATING PROTEIN"/>
    <property type="match status" value="1"/>
</dbReference>
<evidence type="ECO:0000256" key="8">
    <source>
        <dbReference type="ARBA" id="ARBA00023054"/>
    </source>
</evidence>
<feature type="domain" description="Mitochondria-eating protein C-terminal" evidence="15">
    <location>
        <begin position="168"/>
        <end position="356"/>
    </location>
</feature>
<dbReference type="Pfam" id="PF16026">
    <property type="entry name" value="MIEAP"/>
    <property type="match status" value="1"/>
</dbReference>
<proteinExistence type="inferred from homology"/>
<keyword evidence="11" id="KW-0472">Membrane</keyword>
<dbReference type="AlphaFoldDB" id="A0A6J8E3J2"/>
<evidence type="ECO:0000256" key="11">
    <source>
        <dbReference type="ARBA" id="ARBA00023136"/>
    </source>
</evidence>
<evidence type="ECO:0000256" key="6">
    <source>
        <dbReference type="ARBA" id="ARBA00022490"/>
    </source>
</evidence>
<comment type="subcellular location">
    <subcellularLocation>
        <location evidence="3">Cytoplasm</location>
    </subcellularLocation>
    <subcellularLocation>
        <location evidence="2">Mitochondrion matrix</location>
    </subcellularLocation>
    <subcellularLocation>
        <location evidence="1">Mitochondrion outer membrane</location>
    </subcellularLocation>
</comment>
<evidence type="ECO:0000256" key="7">
    <source>
        <dbReference type="ARBA" id="ARBA00022787"/>
    </source>
</evidence>
<feature type="compositionally biased region" description="Low complexity" evidence="14">
    <location>
        <begin position="15"/>
        <end position="25"/>
    </location>
</feature>
<evidence type="ECO:0000256" key="9">
    <source>
        <dbReference type="ARBA" id="ARBA00023121"/>
    </source>
</evidence>
<dbReference type="GO" id="GO:0035695">
    <property type="term" value="P:mitophagy by internal vacuole formation"/>
    <property type="evidence" value="ECO:0007669"/>
    <property type="project" value="TreeGrafter"/>
</dbReference>
<keyword evidence="8 13" id="KW-0175">Coiled coil</keyword>
<organism evidence="16 17">
    <name type="scientific">Mytilus coruscus</name>
    <name type="common">Sea mussel</name>
    <dbReference type="NCBI Taxonomy" id="42192"/>
    <lineage>
        <taxon>Eukaryota</taxon>
        <taxon>Metazoa</taxon>
        <taxon>Spiralia</taxon>
        <taxon>Lophotrochozoa</taxon>
        <taxon>Mollusca</taxon>
        <taxon>Bivalvia</taxon>
        <taxon>Autobranchia</taxon>
        <taxon>Pteriomorphia</taxon>
        <taxon>Mytilida</taxon>
        <taxon>Mytiloidea</taxon>
        <taxon>Mytilidae</taxon>
        <taxon>Mytilinae</taxon>
        <taxon>Mytilus</taxon>
    </lineage>
</organism>
<evidence type="ECO:0000256" key="3">
    <source>
        <dbReference type="ARBA" id="ARBA00004496"/>
    </source>
</evidence>
<gene>
    <name evidence="16" type="ORF">MCOR_46469</name>
</gene>
<dbReference type="GO" id="GO:0005759">
    <property type="term" value="C:mitochondrial matrix"/>
    <property type="evidence" value="ECO:0007669"/>
    <property type="project" value="UniProtKB-SubCell"/>
</dbReference>
<dbReference type="GO" id="GO:0008289">
    <property type="term" value="F:lipid binding"/>
    <property type="evidence" value="ECO:0007669"/>
    <property type="project" value="UniProtKB-KW"/>
</dbReference>
<dbReference type="InterPro" id="IPR026169">
    <property type="entry name" value="MIEAP"/>
</dbReference>
<evidence type="ECO:0000256" key="10">
    <source>
        <dbReference type="ARBA" id="ARBA00023128"/>
    </source>
</evidence>
<dbReference type="InterPro" id="IPR031981">
    <property type="entry name" value="MIEAP_C"/>
</dbReference>
<feature type="coiled-coil region" evidence="13">
    <location>
        <begin position="44"/>
        <end position="82"/>
    </location>
</feature>
<dbReference type="GO" id="GO:0005741">
    <property type="term" value="C:mitochondrial outer membrane"/>
    <property type="evidence" value="ECO:0007669"/>
    <property type="project" value="UniProtKB-SubCell"/>
</dbReference>
<comment type="similarity">
    <text evidence="4">Belongs to the MIEAP family.</text>
</comment>
<sequence>MYREYSEKTNMATKNSGNGRNSNRNIVTAKDNLKPLKKVYDSHIDNQNEKLKDENKILNREIEDLKQKLHDQKKQYDILLDETDAQKKAKNRLSVEREKTILDVKKISVDQTLKDENSRLHDELNQLNIDNADLRKELDRARTSLSKIAGEKMTDGNPYITDLSDPQRPQKLSEKFNSLYDNSWTDAYEIFSADDMDEKLICKKLIAIFQSCWDFSCDVAKSQLSELHKILLSLEENGSTEVKTLKNEFPVQNSKIIKETRRLFAEQFIPTLCESYWQRQKDAGLVEDLQPYVNKCIELCWYSAISDPPLVYAFEAKTNVDDFRGYTKSGDEIDYVVWPSMYLHEYGPLLYKGVVQHKVTDTMDDKPELHEKAEDHVTDKSDGKPELQEKTQDHETDKTDGKPELQEKTIDHVTDKTDGKPELQEKTEDHVIDKTDGKPELQEKTEDHVIDKTEAKSKLQEKTEDPLNDTSGKLVKKMASQRGTTKPKHVSVINHGNTGKAGGKPVHDSRVEKLLTRLDDEKSESKAKDKKIDDLEKKLSRVETKLEKETAEREKINHEHEKMISDLKHARGKNLDKTLREENDRLKQQIDKITIEKEDLGTEVDRLRTSLSKVAGDGMLDGNPFVTDLSDPNRPQRLAEKFNSLYDNSWTDAFEILSDKNKDEKAICKILLDMLEACWRFCSKHSIHQFSSLQKACMVAQLSVTPSTEMKEDTRAYTKHLNECKAVMCSNVYSIAVSALLGKGNE</sequence>
<evidence type="ECO:0000259" key="15">
    <source>
        <dbReference type="Pfam" id="PF16026"/>
    </source>
</evidence>
<feature type="coiled-coil region" evidence="13">
    <location>
        <begin position="117"/>
        <end position="151"/>
    </location>
</feature>
<keyword evidence="10" id="KW-0496">Mitochondrion</keyword>
<name>A0A6J8E3J2_MYTCO</name>
<feature type="region of interest" description="Disordered" evidence="14">
    <location>
        <begin position="371"/>
        <end position="508"/>
    </location>
</feature>
<keyword evidence="17" id="KW-1185">Reference proteome</keyword>
<reference evidence="16 17" key="1">
    <citation type="submission" date="2020-06" db="EMBL/GenBank/DDBJ databases">
        <authorList>
            <person name="Li R."/>
            <person name="Bekaert M."/>
        </authorList>
    </citation>
    <scope>NUCLEOTIDE SEQUENCE [LARGE SCALE GENOMIC DNA]</scope>
    <source>
        <strain evidence="17">wild</strain>
    </source>
</reference>
<feature type="coiled-coil region" evidence="13">
    <location>
        <begin position="518"/>
        <end position="603"/>
    </location>
</feature>
<accession>A0A6J8E3J2</accession>
<evidence type="ECO:0000256" key="2">
    <source>
        <dbReference type="ARBA" id="ARBA00004305"/>
    </source>
</evidence>
<evidence type="ECO:0000256" key="14">
    <source>
        <dbReference type="SAM" id="MobiDB-lite"/>
    </source>
</evidence>
<feature type="region of interest" description="Disordered" evidence="14">
    <location>
        <begin position="1"/>
        <end position="26"/>
    </location>
</feature>
<keyword evidence="9" id="KW-0446">Lipid-binding</keyword>
<dbReference type="GO" id="GO:0035694">
    <property type="term" value="P:mitochondrial protein catabolic process"/>
    <property type="evidence" value="ECO:0007669"/>
    <property type="project" value="InterPro"/>
</dbReference>
<dbReference type="EMBL" id="CACVKT020008164">
    <property type="protein sequence ID" value="CAC5413591.1"/>
    <property type="molecule type" value="Genomic_DNA"/>
</dbReference>
<evidence type="ECO:0000256" key="5">
    <source>
        <dbReference type="ARBA" id="ARBA00019863"/>
    </source>
</evidence>
<dbReference type="Proteomes" id="UP000507470">
    <property type="component" value="Unassembled WGS sequence"/>
</dbReference>
<dbReference type="PANTHER" id="PTHR21771">
    <property type="entry name" value="MITOCHONDRIA-EATING PROTEIN-RELATED"/>
    <property type="match status" value="1"/>
</dbReference>